<dbReference type="GO" id="GO:0005886">
    <property type="term" value="C:plasma membrane"/>
    <property type="evidence" value="ECO:0007669"/>
    <property type="project" value="TreeGrafter"/>
</dbReference>
<dbReference type="eggNOG" id="KOG0039">
    <property type="taxonomic scope" value="Eukaryota"/>
</dbReference>
<dbReference type="InterPro" id="IPR051410">
    <property type="entry name" value="Ferric/Cupric_Reductase"/>
</dbReference>
<keyword evidence="8 11" id="KW-0472">Membrane</keyword>
<keyword evidence="9" id="KW-0325">Glycoprotein</keyword>
<evidence type="ECO:0000256" key="11">
    <source>
        <dbReference type="SAM" id="Phobius"/>
    </source>
</evidence>
<dbReference type="InterPro" id="IPR013121">
    <property type="entry name" value="Fe_red_NAD-bd_6"/>
</dbReference>
<gene>
    <name evidence="13" type="ORF">A1O1_07497</name>
</gene>
<protein>
    <recommendedName>
        <fullName evidence="12">FAD-binding FR-type domain-containing protein</fullName>
    </recommendedName>
</protein>
<evidence type="ECO:0000313" key="13">
    <source>
        <dbReference type="EMBL" id="EXJ83869.1"/>
    </source>
</evidence>
<feature type="transmembrane region" description="Helical" evidence="11">
    <location>
        <begin position="87"/>
        <end position="105"/>
    </location>
</feature>
<dbReference type="Pfam" id="PF01794">
    <property type="entry name" value="Ferric_reduct"/>
    <property type="match status" value="1"/>
</dbReference>
<keyword evidence="3" id="KW-0813">Transport</keyword>
<feature type="transmembrane region" description="Helical" evidence="11">
    <location>
        <begin position="198"/>
        <end position="216"/>
    </location>
</feature>
<dbReference type="InterPro" id="IPR039261">
    <property type="entry name" value="FNR_nucleotide-bd"/>
</dbReference>
<sequence length="616" mass="68498">MGPYSFVSLTPAEVEERRHQLDLAGFHAWLTPIVLLITSYIYRRFLQTQSYRADGTQQPSSPSALRTLIRRTKWILNSTYIPEFGPLHTQLLGLIYFGWLLYLVFRATGNDYMHLTKSFGHVAVSQLPLHYLLSLKPANSPITLATGLTHERLNAFHRLFGRIIHFLLAVHAVLYIRFFVKLDILAKRVRDRDVRLGLAAFWTFNFLALLAVPGVRRRVYHSVFYRSHVVLSALAVPLLFFHVPYTRVYLAQAGVFWVLGALVRRGRSQRVTARCALLDKTNPKEDELVSVRFRVAQGSPLAQAQAGQHVYVRRGGVMGPKNPFTVANVRPVEEGMDEMDEKVDKMAVKAVRNEVEIQLVLRNTGGPQTSYLAGVAKNAGHSKTNTHRNGREESRSGSGTETEPTTSGSSIVGLDIEGPYGDSGIYIPPLLDEATRSGSGGGPVLLFAGGVKMVWMVKTLSAAQWGISILETARAEQKNDVDIYVTRDEAGKTDHMDDDKNPREHRDKALVTKQDSGIRVHGLRHRPDLESIIDIALANSSSGENGDNDSDNVVSTAPRKIPAVPSHRRRAAQDPLTVFLCGPPSLARDVRHALARYVDEGREVRVFEEVFGFGGS</sequence>
<dbReference type="AlphaFoldDB" id="W9YNP7"/>
<evidence type="ECO:0000256" key="10">
    <source>
        <dbReference type="SAM" id="MobiDB-lite"/>
    </source>
</evidence>
<keyword evidence="4 11" id="KW-0812">Transmembrane</keyword>
<evidence type="ECO:0000256" key="2">
    <source>
        <dbReference type="ARBA" id="ARBA00006278"/>
    </source>
</evidence>
<dbReference type="Gene3D" id="3.40.50.80">
    <property type="entry name" value="Nucleotide-binding domain of ferredoxin-NADP reductase (FNR) module"/>
    <property type="match status" value="1"/>
</dbReference>
<organism evidence="13 14">
    <name type="scientific">Capronia coronata CBS 617.96</name>
    <dbReference type="NCBI Taxonomy" id="1182541"/>
    <lineage>
        <taxon>Eukaryota</taxon>
        <taxon>Fungi</taxon>
        <taxon>Dikarya</taxon>
        <taxon>Ascomycota</taxon>
        <taxon>Pezizomycotina</taxon>
        <taxon>Eurotiomycetes</taxon>
        <taxon>Chaetothyriomycetidae</taxon>
        <taxon>Chaetothyriales</taxon>
        <taxon>Herpotrichiellaceae</taxon>
        <taxon>Capronia</taxon>
    </lineage>
</organism>
<name>W9YNP7_9EURO</name>
<feature type="domain" description="FAD-binding FR-type" evidence="12">
    <location>
        <begin position="264"/>
        <end position="426"/>
    </location>
</feature>
<dbReference type="GeneID" id="19162354"/>
<feature type="transmembrane region" description="Helical" evidence="11">
    <location>
        <begin position="21"/>
        <end position="42"/>
    </location>
</feature>
<dbReference type="Pfam" id="PF08030">
    <property type="entry name" value="NAD_binding_6"/>
    <property type="match status" value="1"/>
</dbReference>
<dbReference type="RefSeq" id="XP_007726555.1">
    <property type="nucleotide sequence ID" value="XM_007728365.1"/>
</dbReference>
<keyword evidence="7" id="KW-0406">Ion transport</keyword>
<evidence type="ECO:0000256" key="8">
    <source>
        <dbReference type="ARBA" id="ARBA00023136"/>
    </source>
</evidence>
<dbReference type="InterPro" id="IPR017927">
    <property type="entry name" value="FAD-bd_FR_type"/>
</dbReference>
<dbReference type="PROSITE" id="PS51384">
    <property type="entry name" value="FAD_FR"/>
    <property type="match status" value="1"/>
</dbReference>
<proteinExistence type="inferred from homology"/>
<dbReference type="HOGENOM" id="CLU_019268_1_0_1"/>
<accession>W9YNP7</accession>
<evidence type="ECO:0000256" key="7">
    <source>
        <dbReference type="ARBA" id="ARBA00023065"/>
    </source>
</evidence>
<comment type="similarity">
    <text evidence="2">Belongs to the ferric reductase (FRE) family.</text>
</comment>
<evidence type="ECO:0000256" key="4">
    <source>
        <dbReference type="ARBA" id="ARBA00022692"/>
    </source>
</evidence>
<keyword evidence="14" id="KW-1185">Reference proteome</keyword>
<dbReference type="EMBL" id="AMWN01000006">
    <property type="protein sequence ID" value="EXJ83869.1"/>
    <property type="molecule type" value="Genomic_DNA"/>
</dbReference>
<comment type="subcellular location">
    <subcellularLocation>
        <location evidence="1">Membrane</location>
        <topology evidence="1">Multi-pass membrane protein</topology>
    </subcellularLocation>
</comment>
<comment type="caution">
    <text evidence="13">The sequence shown here is derived from an EMBL/GenBank/DDBJ whole genome shotgun (WGS) entry which is preliminary data.</text>
</comment>
<keyword evidence="5 11" id="KW-1133">Transmembrane helix</keyword>
<dbReference type="PANTHER" id="PTHR32361">
    <property type="entry name" value="FERRIC/CUPRIC REDUCTASE TRANSMEMBRANE COMPONENT"/>
    <property type="match status" value="1"/>
</dbReference>
<evidence type="ECO:0000256" key="1">
    <source>
        <dbReference type="ARBA" id="ARBA00004141"/>
    </source>
</evidence>
<evidence type="ECO:0000313" key="14">
    <source>
        <dbReference type="Proteomes" id="UP000019484"/>
    </source>
</evidence>
<dbReference type="GO" id="GO:0000293">
    <property type="term" value="F:ferric-chelate reductase activity"/>
    <property type="evidence" value="ECO:0007669"/>
    <property type="project" value="UniProtKB-ARBA"/>
</dbReference>
<evidence type="ECO:0000259" key="12">
    <source>
        <dbReference type="PROSITE" id="PS51384"/>
    </source>
</evidence>
<dbReference type="InterPro" id="IPR013130">
    <property type="entry name" value="Fe3_Rdtase_TM_dom"/>
</dbReference>
<evidence type="ECO:0000256" key="5">
    <source>
        <dbReference type="ARBA" id="ARBA00022989"/>
    </source>
</evidence>
<dbReference type="GO" id="GO:0006826">
    <property type="term" value="P:iron ion transport"/>
    <property type="evidence" value="ECO:0007669"/>
    <property type="project" value="TreeGrafter"/>
</dbReference>
<reference evidence="13 14" key="1">
    <citation type="submission" date="2013-03" db="EMBL/GenBank/DDBJ databases">
        <title>The Genome Sequence of Capronia coronata CBS 617.96.</title>
        <authorList>
            <consortium name="The Broad Institute Genomics Platform"/>
            <person name="Cuomo C."/>
            <person name="de Hoog S."/>
            <person name="Gorbushina A."/>
            <person name="Walker B."/>
            <person name="Young S.K."/>
            <person name="Zeng Q."/>
            <person name="Gargeya S."/>
            <person name="Fitzgerald M."/>
            <person name="Haas B."/>
            <person name="Abouelleil A."/>
            <person name="Allen A.W."/>
            <person name="Alvarado L."/>
            <person name="Arachchi H.M."/>
            <person name="Berlin A.M."/>
            <person name="Chapman S.B."/>
            <person name="Gainer-Dewar J."/>
            <person name="Goldberg J."/>
            <person name="Griggs A."/>
            <person name="Gujja S."/>
            <person name="Hansen M."/>
            <person name="Howarth C."/>
            <person name="Imamovic A."/>
            <person name="Ireland A."/>
            <person name="Larimer J."/>
            <person name="McCowan C."/>
            <person name="Murphy C."/>
            <person name="Pearson M."/>
            <person name="Poon T.W."/>
            <person name="Priest M."/>
            <person name="Roberts A."/>
            <person name="Saif S."/>
            <person name="Shea T."/>
            <person name="Sisk P."/>
            <person name="Sykes S."/>
            <person name="Wortman J."/>
            <person name="Nusbaum C."/>
            <person name="Birren B."/>
        </authorList>
    </citation>
    <scope>NUCLEOTIDE SEQUENCE [LARGE SCALE GENOMIC DNA]</scope>
    <source>
        <strain evidence="13 14">CBS 617.96</strain>
    </source>
</reference>
<dbReference type="GO" id="GO:0006879">
    <property type="term" value="P:intracellular iron ion homeostasis"/>
    <property type="evidence" value="ECO:0007669"/>
    <property type="project" value="TreeGrafter"/>
</dbReference>
<dbReference type="STRING" id="1182541.W9YNP7"/>
<feature type="region of interest" description="Disordered" evidence="10">
    <location>
        <begin position="374"/>
        <end position="414"/>
    </location>
</feature>
<feature type="compositionally biased region" description="Low complexity" evidence="10">
    <location>
        <begin position="396"/>
        <end position="410"/>
    </location>
</feature>
<evidence type="ECO:0000256" key="9">
    <source>
        <dbReference type="ARBA" id="ARBA00023180"/>
    </source>
</evidence>
<dbReference type="PANTHER" id="PTHR32361:SF9">
    <property type="entry name" value="FERRIC REDUCTASE TRANSMEMBRANE COMPONENT 3-RELATED"/>
    <property type="match status" value="1"/>
</dbReference>
<feature type="transmembrane region" description="Helical" evidence="11">
    <location>
        <begin position="159"/>
        <end position="178"/>
    </location>
</feature>
<evidence type="ECO:0000256" key="6">
    <source>
        <dbReference type="ARBA" id="ARBA00023002"/>
    </source>
</evidence>
<evidence type="ECO:0000256" key="3">
    <source>
        <dbReference type="ARBA" id="ARBA00022448"/>
    </source>
</evidence>
<dbReference type="GO" id="GO:0015677">
    <property type="term" value="P:copper ion import"/>
    <property type="evidence" value="ECO:0007669"/>
    <property type="project" value="TreeGrafter"/>
</dbReference>
<dbReference type="OrthoDB" id="10006946at2759"/>
<feature type="transmembrane region" description="Helical" evidence="11">
    <location>
        <begin position="223"/>
        <end position="242"/>
    </location>
</feature>
<dbReference type="Proteomes" id="UP000019484">
    <property type="component" value="Unassembled WGS sequence"/>
</dbReference>
<keyword evidence="6" id="KW-0560">Oxidoreductase</keyword>